<evidence type="ECO:0000256" key="2">
    <source>
        <dbReference type="ARBA" id="ARBA00022737"/>
    </source>
</evidence>
<accession>A0A3M7QR19</accession>
<dbReference type="PANTHER" id="PTHR45712:SF22">
    <property type="entry name" value="INSULIN-LIKE GROWTH FACTOR-BINDING PROTEIN COMPLEX ACID LABILE SUBUNIT"/>
    <property type="match status" value="1"/>
</dbReference>
<comment type="caution">
    <text evidence="3">The sequence shown here is derived from an EMBL/GenBank/DDBJ whole genome shotgun (WGS) entry which is preliminary data.</text>
</comment>
<dbReference type="AlphaFoldDB" id="A0A3M7QR19"/>
<dbReference type="SUPFAM" id="SSF52058">
    <property type="entry name" value="L domain-like"/>
    <property type="match status" value="1"/>
</dbReference>
<name>A0A3M7QR19_BRAPC</name>
<dbReference type="InterPro" id="IPR003591">
    <property type="entry name" value="Leu-rich_rpt_typical-subtyp"/>
</dbReference>
<dbReference type="Gene3D" id="3.80.10.10">
    <property type="entry name" value="Ribonuclease Inhibitor"/>
    <property type="match status" value="1"/>
</dbReference>
<dbReference type="InterPro" id="IPR001611">
    <property type="entry name" value="Leu-rich_rpt"/>
</dbReference>
<dbReference type="SMART" id="SM00364">
    <property type="entry name" value="LRR_BAC"/>
    <property type="match status" value="2"/>
</dbReference>
<evidence type="ECO:0000313" key="3">
    <source>
        <dbReference type="EMBL" id="RNA13800.1"/>
    </source>
</evidence>
<dbReference type="OrthoDB" id="1394818at2759"/>
<dbReference type="InterPro" id="IPR032675">
    <property type="entry name" value="LRR_dom_sf"/>
</dbReference>
<proteinExistence type="predicted"/>
<keyword evidence="2" id="KW-0677">Repeat</keyword>
<dbReference type="Proteomes" id="UP000276133">
    <property type="component" value="Unassembled WGS sequence"/>
</dbReference>
<reference evidence="3 4" key="1">
    <citation type="journal article" date="2018" name="Sci. Rep.">
        <title>Genomic signatures of local adaptation to the degree of environmental predictability in rotifers.</title>
        <authorList>
            <person name="Franch-Gras L."/>
            <person name="Hahn C."/>
            <person name="Garcia-Roger E.M."/>
            <person name="Carmona M.J."/>
            <person name="Serra M."/>
            <person name="Gomez A."/>
        </authorList>
    </citation>
    <scope>NUCLEOTIDE SEQUENCE [LARGE SCALE GENOMIC DNA]</scope>
    <source>
        <strain evidence="3">HYR1</strain>
    </source>
</reference>
<dbReference type="STRING" id="10195.A0A3M7QR19"/>
<dbReference type="PRINTS" id="PR00019">
    <property type="entry name" value="LEURICHRPT"/>
</dbReference>
<evidence type="ECO:0000256" key="1">
    <source>
        <dbReference type="ARBA" id="ARBA00022614"/>
    </source>
</evidence>
<protein>
    <submittedName>
        <fullName evidence="3">Leucine rich repeat</fullName>
    </submittedName>
</protein>
<evidence type="ECO:0000313" key="4">
    <source>
        <dbReference type="Proteomes" id="UP000276133"/>
    </source>
</evidence>
<organism evidence="3 4">
    <name type="scientific">Brachionus plicatilis</name>
    <name type="common">Marine rotifer</name>
    <name type="synonym">Brachionus muelleri</name>
    <dbReference type="NCBI Taxonomy" id="10195"/>
    <lineage>
        <taxon>Eukaryota</taxon>
        <taxon>Metazoa</taxon>
        <taxon>Spiralia</taxon>
        <taxon>Gnathifera</taxon>
        <taxon>Rotifera</taxon>
        <taxon>Eurotatoria</taxon>
        <taxon>Monogononta</taxon>
        <taxon>Pseudotrocha</taxon>
        <taxon>Ploima</taxon>
        <taxon>Brachionidae</taxon>
        <taxon>Brachionus</taxon>
    </lineage>
</organism>
<dbReference type="SMART" id="SM00369">
    <property type="entry name" value="LRR_TYP"/>
    <property type="match status" value="5"/>
</dbReference>
<dbReference type="Pfam" id="PF13855">
    <property type="entry name" value="LRR_8"/>
    <property type="match status" value="1"/>
</dbReference>
<dbReference type="PROSITE" id="PS51450">
    <property type="entry name" value="LRR"/>
    <property type="match status" value="5"/>
</dbReference>
<keyword evidence="4" id="KW-1185">Reference proteome</keyword>
<gene>
    <name evidence="3" type="ORF">BpHYR1_002033</name>
</gene>
<dbReference type="EMBL" id="REGN01005327">
    <property type="protein sequence ID" value="RNA13800.1"/>
    <property type="molecule type" value="Genomic_DNA"/>
</dbReference>
<keyword evidence="1" id="KW-0433">Leucine-rich repeat</keyword>
<sequence>MGANSMVHSLVKLLRLSLNNNELVDMKNIEYFKRLRYLILDHNCLTSIDDSVRLLDKLEVLYISNNLIQSINSSIFKSNLYNLKLLDLSFNKLENITTEMLMLPHLESLNVSNNMLVRLPSLPATFFRAQPLFRLDLSNNRLCRFYDYLLAISKHLDLSSNRIKQIPSKAVLKLSEKQVYSKTVKLDKNILVEPSQEICNNGLKAIKEYFDEEHEKLIFNKAKYRPKNNLIYFNS</sequence>
<dbReference type="InterPro" id="IPR050333">
    <property type="entry name" value="SLRP"/>
</dbReference>
<dbReference type="PANTHER" id="PTHR45712">
    <property type="entry name" value="AGAP008170-PA"/>
    <property type="match status" value="1"/>
</dbReference>